<keyword evidence="1" id="KW-0862">Zinc</keyword>
<organism evidence="2 3">
    <name type="scientific">Catellatospora citrea</name>
    <dbReference type="NCBI Taxonomy" id="53366"/>
    <lineage>
        <taxon>Bacteria</taxon>
        <taxon>Bacillati</taxon>
        <taxon>Actinomycetota</taxon>
        <taxon>Actinomycetes</taxon>
        <taxon>Micromonosporales</taxon>
        <taxon>Micromonosporaceae</taxon>
        <taxon>Catellatospora</taxon>
    </lineage>
</organism>
<accession>A0A8J3KVQ1</accession>
<evidence type="ECO:0000313" key="3">
    <source>
        <dbReference type="Proteomes" id="UP000659904"/>
    </source>
</evidence>
<dbReference type="SUPFAM" id="SSF102588">
    <property type="entry name" value="LmbE-like"/>
    <property type="match status" value="1"/>
</dbReference>
<dbReference type="EMBL" id="BONH01000047">
    <property type="protein sequence ID" value="GIG02100.1"/>
    <property type="molecule type" value="Genomic_DNA"/>
</dbReference>
<gene>
    <name evidence="2" type="ORF">Cci01nite_71930</name>
</gene>
<dbReference type="RefSeq" id="WP_120316776.1">
    <property type="nucleotide sequence ID" value="NZ_BONH01000047.1"/>
</dbReference>
<name>A0A8J3KVQ1_9ACTN</name>
<dbReference type="Pfam" id="PF02585">
    <property type="entry name" value="PIG-L"/>
    <property type="match status" value="1"/>
</dbReference>
<keyword evidence="3" id="KW-1185">Reference proteome</keyword>
<protein>
    <submittedName>
        <fullName evidence="2">PIG-L domain-containing protein</fullName>
    </submittedName>
</protein>
<dbReference type="Gene3D" id="3.40.50.10320">
    <property type="entry name" value="LmbE-like"/>
    <property type="match status" value="1"/>
</dbReference>
<dbReference type="InterPro" id="IPR003737">
    <property type="entry name" value="GlcNAc_PI_deacetylase-related"/>
</dbReference>
<dbReference type="Proteomes" id="UP000659904">
    <property type="component" value="Unassembled WGS sequence"/>
</dbReference>
<evidence type="ECO:0000313" key="2">
    <source>
        <dbReference type="EMBL" id="GIG02100.1"/>
    </source>
</evidence>
<reference evidence="2 3" key="1">
    <citation type="submission" date="2021-01" db="EMBL/GenBank/DDBJ databases">
        <title>Whole genome shotgun sequence of Catellatospora citrea NBRC 14495.</title>
        <authorList>
            <person name="Komaki H."/>
            <person name="Tamura T."/>
        </authorList>
    </citation>
    <scope>NUCLEOTIDE SEQUENCE [LARGE SCALE GENOMIC DNA]</scope>
    <source>
        <strain evidence="2 3">NBRC 14495</strain>
    </source>
</reference>
<dbReference type="GO" id="GO:0016137">
    <property type="term" value="P:glycoside metabolic process"/>
    <property type="evidence" value="ECO:0007669"/>
    <property type="project" value="UniProtKB-ARBA"/>
</dbReference>
<dbReference type="InterPro" id="IPR024078">
    <property type="entry name" value="LmbE-like_dom_sf"/>
</dbReference>
<evidence type="ECO:0000256" key="1">
    <source>
        <dbReference type="ARBA" id="ARBA00022833"/>
    </source>
</evidence>
<sequence>MVSHGTLLAFMAHADDAELWAGGTLAAHARAGGRTVVAVPRSNATRDGEAEAGAKLLGAECELLDDLATHTVADLLTRLQPDAVITHSPEDIHPAHRTTATTLLAVLPEVVIANGRPARVYHCDGYNGLDMYGRPLHLPVIVDVSATWDLKQRAACAHASQPITSHFWPMVETLGRLHGMRTGTTYAEAFQPMPVLGRLPAADGL</sequence>
<comment type="caution">
    <text evidence="2">The sequence shown here is derived from an EMBL/GenBank/DDBJ whole genome shotgun (WGS) entry which is preliminary data.</text>
</comment>
<dbReference type="AlphaFoldDB" id="A0A8J3KVQ1"/>
<proteinExistence type="predicted"/>